<evidence type="ECO:0000256" key="1">
    <source>
        <dbReference type="SAM" id="Phobius"/>
    </source>
</evidence>
<keyword evidence="1" id="KW-0472">Membrane</keyword>
<keyword evidence="1" id="KW-0812">Transmembrane</keyword>
<sequence>MANYAKPPGRKLIKRMSTRTKWLLLAPFSLILIGAGLCVFSEAGYAKQTGQPFRHWFLWGTYSLILINGGLSLFGQAVRYRVQLDYRRFVRRQLKKQERQLLPRKRKTPPGKGGV</sequence>
<proteinExistence type="predicted"/>
<name>A0A418M2B5_9BACT</name>
<dbReference type="OrthoDB" id="1453686at2"/>
<evidence type="ECO:0000313" key="3">
    <source>
        <dbReference type="Proteomes" id="UP000283523"/>
    </source>
</evidence>
<organism evidence="2 3">
    <name type="scientific">Fibrisoma montanum</name>
    <dbReference type="NCBI Taxonomy" id="2305895"/>
    <lineage>
        <taxon>Bacteria</taxon>
        <taxon>Pseudomonadati</taxon>
        <taxon>Bacteroidota</taxon>
        <taxon>Cytophagia</taxon>
        <taxon>Cytophagales</taxon>
        <taxon>Spirosomataceae</taxon>
        <taxon>Fibrisoma</taxon>
    </lineage>
</organism>
<reference evidence="2 3" key="1">
    <citation type="submission" date="2018-08" db="EMBL/GenBank/DDBJ databases">
        <title>Fibrisoma montanum sp. nov., isolated from Danxia mountain soil.</title>
        <authorList>
            <person name="Huang Y."/>
        </authorList>
    </citation>
    <scope>NUCLEOTIDE SEQUENCE [LARGE SCALE GENOMIC DNA]</scope>
    <source>
        <strain evidence="2 3">HYT19</strain>
    </source>
</reference>
<gene>
    <name evidence="2" type="ORF">DYU11_23085</name>
</gene>
<comment type="caution">
    <text evidence="2">The sequence shown here is derived from an EMBL/GenBank/DDBJ whole genome shotgun (WGS) entry which is preliminary data.</text>
</comment>
<keyword evidence="1" id="KW-1133">Transmembrane helix</keyword>
<dbReference type="EMBL" id="QXED01000007">
    <property type="protein sequence ID" value="RIV19814.1"/>
    <property type="molecule type" value="Genomic_DNA"/>
</dbReference>
<feature type="transmembrane region" description="Helical" evidence="1">
    <location>
        <begin position="56"/>
        <end position="78"/>
    </location>
</feature>
<protein>
    <submittedName>
        <fullName evidence="2">Uncharacterized protein</fullName>
    </submittedName>
</protein>
<keyword evidence="3" id="KW-1185">Reference proteome</keyword>
<accession>A0A418M2B5</accession>
<evidence type="ECO:0000313" key="2">
    <source>
        <dbReference type="EMBL" id="RIV19814.1"/>
    </source>
</evidence>
<dbReference type="Proteomes" id="UP000283523">
    <property type="component" value="Unassembled WGS sequence"/>
</dbReference>
<dbReference type="AlphaFoldDB" id="A0A418M2B5"/>